<keyword evidence="3" id="KW-1185">Reference proteome</keyword>
<keyword evidence="1" id="KW-0812">Transmembrane</keyword>
<feature type="transmembrane region" description="Helical" evidence="1">
    <location>
        <begin position="15"/>
        <end position="36"/>
    </location>
</feature>
<dbReference type="EMBL" id="SPHZ02000005">
    <property type="protein sequence ID" value="KAF0919758.1"/>
    <property type="molecule type" value="Genomic_DNA"/>
</dbReference>
<sequence>MHRRRGSDRGGIDSLLMIVSIVNAAFAVILLMILIIKKYRYYNIDQQGHQRFIHDKNAKMVMAGGRMANQVASLRD</sequence>
<keyword evidence="1" id="KW-1133">Transmembrane helix</keyword>
<dbReference type="Proteomes" id="UP000479710">
    <property type="component" value="Unassembled WGS sequence"/>
</dbReference>
<gene>
    <name evidence="2" type="ORF">E2562_031093</name>
</gene>
<name>A0A6G1E4P8_9ORYZ</name>
<keyword evidence="1" id="KW-0472">Membrane</keyword>
<evidence type="ECO:0000313" key="2">
    <source>
        <dbReference type="EMBL" id="KAF0919758.1"/>
    </source>
</evidence>
<proteinExistence type="predicted"/>
<dbReference type="AlphaFoldDB" id="A0A6G1E4P8"/>
<organism evidence="2 3">
    <name type="scientific">Oryza meyeriana var. granulata</name>
    <dbReference type="NCBI Taxonomy" id="110450"/>
    <lineage>
        <taxon>Eukaryota</taxon>
        <taxon>Viridiplantae</taxon>
        <taxon>Streptophyta</taxon>
        <taxon>Embryophyta</taxon>
        <taxon>Tracheophyta</taxon>
        <taxon>Spermatophyta</taxon>
        <taxon>Magnoliopsida</taxon>
        <taxon>Liliopsida</taxon>
        <taxon>Poales</taxon>
        <taxon>Poaceae</taxon>
        <taxon>BOP clade</taxon>
        <taxon>Oryzoideae</taxon>
        <taxon>Oryzeae</taxon>
        <taxon>Oryzinae</taxon>
        <taxon>Oryza</taxon>
        <taxon>Oryza meyeriana</taxon>
    </lineage>
</organism>
<evidence type="ECO:0000256" key="1">
    <source>
        <dbReference type="SAM" id="Phobius"/>
    </source>
</evidence>
<comment type="caution">
    <text evidence="2">The sequence shown here is derived from an EMBL/GenBank/DDBJ whole genome shotgun (WGS) entry which is preliminary data.</text>
</comment>
<protein>
    <submittedName>
        <fullName evidence="2">Uncharacterized protein</fullName>
    </submittedName>
</protein>
<reference evidence="2 3" key="1">
    <citation type="submission" date="2019-11" db="EMBL/GenBank/DDBJ databases">
        <title>Whole genome sequence of Oryza granulata.</title>
        <authorList>
            <person name="Li W."/>
        </authorList>
    </citation>
    <scope>NUCLEOTIDE SEQUENCE [LARGE SCALE GENOMIC DNA]</scope>
    <source>
        <strain evidence="3">cv. Menghai</strain>
        <tissue evidence="2">Leaf</tissue>
    </source>
</reference>
<accession>A0A6G1E4P8</accession>
<evidence type="ECO:0000313" key="3">
    <source>
        <dbReference type="Proteomes" id="UP000479710"/>
    </source>
</evidence>